<dbReference type="EMBL" id="WJBH02000001">
    <property type="protein sequence ID" value="KAI9564662.1"/>
    <property type="molecule type" value="Genomic_DNA"/>
</dbReference>
<gene>
    <name evidence="3" type="ORF">GHT06_008403</name>
</gene>
<dbReference type="Proteomes" id="UP000820818">
    <property type="component" value="Linkage Group LG1"/>
</dbReference>
<feature type="chain" id="PRO_5041985020" evidence="2">
    <location>
        <begin position="23"/>
        <end position="483"/>
    </location>
</feature>
<name>A0AAD5PYY0_9CRUS</name>
<dbReference type="AlphaFoldDB" id="A0AAD5PYY0"/>
<reference evidence="3 4" key="1">
    <citation type="submission" date="2022-05" db="EMBL/GenBank/DDBJ databases">
        <title>A multi-omics perspective on studying reproductive biology in Daphnia sinensis.</title>
        <authorList>
            <person name="Jia J."/>
        </authorList>
    </citation>
    <scope>NUCLEOTIDE SEQUENCE [LARGE SCALE GENOMIC DNA]</scope>
    <source>
        <strain evidence="3 4">WSL</strain>
    </source>
</reference>
<evidence type="ECO:0000313" key="3">
    <source>
        <dbReference type="EMBL" id="KAI9564662.1"/>
    </source>
</evidence>
<keyword evidence="2" id="KW-0732">Signal</keyword>
<proteinExistence type="predicted"/>
<protein>
    <submittedName>
        <fullName evidence="3">Uncharacterized protein</fullName>
    </submittedName>
</protein>
<evidence type="ECO:0000256" key="1">
    <source>
        <dbReference type="SAM" id="MobiDB-lite"/>
    </source>
</evidence>
<feature type="region of interest" description="Disordered" evidence="1">
    <location>
        <begin position="358"/>
        <end position="378"/>
    </location>
</feature>
<keyword evidence="4" id="KW-1185">Reference proteome</keyword>
<evidence type="ECO:0000313" key="4">
    <source>
        <dbReference type="Proteomes" id="UP000820818"/>
    </source>
</evidence>
<sequence length="483" mass="50345">MASWKILLAVINVFSNFFFVSPLSLPHVNPGLFVIQGVSTCGHGDGYCLLSNSCLVDTDFEGDIEGGHCDGLKHAFNPHADFVCCKYMPAPTTITPTTVKTKPPPPPPSDDNTSYNLLVIQGGVSTCGNGGGFCLLSDSCSIVQSFVSDTEGGHCTGLKDAVNPQADFVCCKYLDPATATSTTPSPPTEESVSYNVVEIQGGVGTCGQGSGFCILSESCSLVQGFENDANNGHCSGVSKESDPKAAFVCCQYSLASTTNPTTTIATAPASVDNVVTSSPATTSVDESVSYNELEIQGGVSTCGNGGGFCLLSGSCEFIPGFQSDTRGGHCEGVSKSNPNSRANFVCCKYVPLSKIHNPTTSKNGKVNLPATTTPPPPPVLTSVTSAHRQTGNFPEKIGTSTARTSATVVDAKKTVSPFGIFANTNKILSGIQHLIYGGRMRPSAAMQKYGQNVEGSSNDKSMVSLILMGLKLNETTARSDLIN</sequence>
<feature type="signal peptide" evidence="2">
    <location>
        <begin position="1"/>
        <end position="22"/>
    </location>
</feature>
<accession>A0AAD5PYY0</accession>
<comment type="caution">
    <text evidence="3">The sequence shown here is derived from an EMBL/GenBank/DDBJ whole genome shotgun (WGS) entry which is preliminary data.</text>
</comment>
<organism evidence="3 4">
    <name type="scientific">Daphnia sinensis</name>
    <dbReference type="NCBI Taxonomy" id="1820382"/>
    <lineage>
        <taxon>Eukaryota</taxon>
        <taxon>Metazoa</taxon>
        <taxon>Ecdysozoa</taxon>
        <taxon>Arthropoda</taxon>
        <taxon>Crustacea</taxon>
        <taxon>Branchiopoda</taxon>
        <taxon>Diplostraca</taxon>
        <taxon>Cladocera</taxon>
        <taxon>Anomopoda</taxon>
        <taxon>Daphniidae</taxon>
        <taxon>Daphnia</taxon>
        <taxon>Daphnia similis group</taxon>
    </lineage>
</organism>
<evidence type="ECO:0000256" key="2">
    <source>
        <dbReference type="SAM" id="SignalP"/>
    </source>
</evidence>